<accession>A0AAU7JB05</accession>
<reference evidence="2" key="1">
    <citation type="submission" date="2024-05" db="EMBL/GenBank/DDBJ databases">
        <authorList>
            <person name="Kim S."/>
            <person name="Heo J."/>
            <person name="Choi H."/>
            <person name="Choi Y."/>
            <person name="Kwon S.-W."/>
            <person name="Kim Y."/>
        </authorList>
    </citation>
    <scope>NUCLEOTIDE SEQUENCE</scope>
    <source>
        <strain evidence="2">KACC 23698</strain>
    </source>
</reference>
<dbReference type="EMBL" id="CP157484">
    <property type="protein sequence ID" value="XBO37478.1"/>
    <property type="molecule type" value="Genomic_DNA"/>
</dbReference>
<feature type="transmembrane region" description="Helical" evidence="1">
    <location>
        <begin position="79"/>
        <end position="98"/>
    </location>
</feature>
<name>A0AAU7JB05_9HYPH</name>
<keyword evidence="1" id="KW-0812">Transmembrane</keyword>
<feature type="transmembrane region" description="Helical" evidence="1">
    <location>
        <begin position="6"/>
        <end position="29"/>
    </location>
</feature>
<organism evidence="2">
    <name type="scientific">Alsobacter sp. KACC 23698</name>
    <dbReference type="NCBI Taxonomy" id="3149229"/>
    <lineage>
        <taxon>Bacteria</taxon>
        <taxon>Pseudomonadati</taxon>
        <taxon>Pseudomonadota</taxon>
        <taxon>Alphaproteobacteria</taxon>
        <taxon>Hyphomicrobiales</taxon>
        <taxon>Alsobacteraceae</taxon>
        <taxon>Alsobacter</taxon>
    </lineage>
</organism>
<dbReference type="InterPro" id="IPR008407">
    <property type="entry name" value="Brnchd-chn_aa_trnsp_AzlD"/>
</dbReference>
<dbReference type="Pfam" id="PF05437">
    <property type="entry name" value="AzlD"/>
    <property type="match status" value="1"/>
</dbReference>
<keyword evidence="1" id="KW-1133">Transmembrane helix</keyword>
<evidence type="ECO:0000256" key="1">
    <source>
        <dbReference type="SAM" id="Phobius"/>
    </source>
</evidence>
<dbReference type="AlphaFoldDB" id="A0AAU7JB05"/>
<sequence>MTVDATTLAAILAMAAVTYATRAAGLFLVGRLRLAGRARAAFEAIPAAVLIAVIAPALLATGRAETAAAAITTLAATRLPLLGVVAVGVTSIVALRSLGL</sequence>
<feature type="transmembrane region" description="Helical" evidence="1">
    <location>
        <begin position="41"/>
        <end position="59"/>
    </location>
</feature>
<proteinExistence type="predicted"/>
<keyword evidence="1" id="KW-0472">Membrane</keyword>
<protein>
    <submittedName>
        <fullName evidence="2">AzlD domain-containing protein</fullName>
    </submittedName>
</protein>
<gene>
    <name evidence="2" type="ORF">ABEG18_17315</name>
</gene>
<dbReference type="RefSeq" id="WP_406854300.1">
    <property type="nucleotide sequence ID" value="NZ_CP157484.1"/>
</dbReference>
<evidence type="ECO:0000313" key="2">
    <source>
        <dbReference type="EMBL" id="XBO37478.1"/>
    </source>
</evidence>